<dbReference type="InterPro" id="IPR036770">
    <property type="entry name" value="Ankyrin_rpt-contain_sf"/>
</dbReference>
<feature type="region of interest" description="Disordered" evidence="7">
    <location>
        <begin position="105"/>
        <end position="186"/>
    </location>
</feature>
<dbReference type="PROSITE" id="PS51299">
    <property type="entry name" value="HTH_APSES"/>
    <property type="match status" value="1"/>
</dbReference>
<reference evidence="9" key="1">
    <citation type="journal article" date="2020" name="Stud. Mycol.">
        <title>101 Dothideomycetes genomes: a test case for predicting lifestyles and emergence of pathogens.</title>
        <authorList>
            <person name="Haridas S."/>
            <person name="Albert R."/>
            <person name="Binder M."/>
            <person name="Bloem J."/>
            <person name="Labutti K."/>
            <person name="Salamov A."/>
            <person name="Andreopoulos B."/>
            <person name="Baker S."/>
            <person name="Barry K."/>
            <person name="Bills G."/>
            <person name="Bluhm B."/>
            <person name="Cannon C."/>
            <person name="Castanera R."/>
            <person name="Culley D."/>
            <person name="Daum C."/>
            <person name="Ezra D."/>
            <person name="Gonzalez J."/>
            <person name="Henrissat B."/>
            <person name="Kuo A."/>
            <person name="Liang C."/>
            <person name="Lipzen A."/>
            <person name="Lutzoni F."/>
            <person name="Magnuson J."/>
            <person name="Mondo S."/>
            <person name="Nolan M."/>
            <person name="Ohm R."/>
            <person name="Pangilinan J."/>
            <person name="Park H.-J."/>
            <person name="Ramirez L."/>
            <person name="Alfaro M."/>
            <person name="Sun H."/>
            <person name="Tritt A."/>
            <person name="Yoshinaga Y."/>
            <person name="Zwiers L.-H."/>
            <person name="Turgeon B."/>
            <person name="Goodwin S."/>
            <person name="Spatafora J."/>
            <person name="Crous P."/>
            <person name="Grigoriev I."/>
        </authorList>
    </citation>
    <scope>NUCLEOTIDE SEQUENCE</scope>
    <source>
        <strain evidence="9">Tuck. ex Michener</strain>
    </source>
</reference>
<dbReference type="Gene3D" id="1.25.40.20">
    <property type="entry name" value="Ankyrin repeat-containing domain"/>
    <property type="match status" value="1"/>
</dbReference>
<evidence type="ECO:0000256" key="6">
    <source>
        <dbReference type="SAM" id="Coils"/>
    </source>
</evidence>
<dbReference type="SMART" id="SM01252">
    <property type="entry name" value="KilA-N"/>
    <property type="match status" value="1"/>
</dbReference>
<dbReference type="Pfam" id="PF12796">
    <property type="entry name" value="Ank_2"/>
    <property type="match status" value="1"/>
</dbReference>
<dbReference type="Pfam" id="PF04383">
    <property type="entry name" value="KilA-N"/>
    <property type="match status" value="1"/>
</dbReference>
<feature type="repeat" description="ANK" evidence="5">
    <location>
        <begin position="361"/>
        <end position="393"/>
    </location>
</feature>
<evidence type="ECO:0000259" key="8">
    <source>
        <dbReference type="PROSITE" id="PS51299"/>
    </source>
</evidence>
<dbReference type="Pfam" id="PF00023">
    <property type="entry name" value="Ank"/>
    <property type="match status" value="1"/>
</dbReference>
<dbReference type="PANTHER" id="PTHR43828">
    <property type="entry name" value="ASPARAGINASE"/>
    <property type="match status" value="1"/>
</dbReference>
<dbReference type="Gene3D" id="3.10.260.10">
    <property type="entry name" value="Transcription regulator HTH, APSES-type DNA-binding domain"/>
    <property type="match status" value="1"/>
</dbReference>
<dbReference type="GO" id="GO:0033309">
    <property type="term" value="C:SBF transcription complex"/>
    <property type="evidence" value="ECO:0007669"/>
    <property type="project" value="TreeGrafter"/>
</dbReference>
<dbReference type="SUPFAM" id="SSF54616">
    <property type="entry name" value="DNA-binding domain of Mlu1-box binding protein MBP1"/>
    <property type="match status" value="1"/>
</dbReference>
<dbReference type="OrthoDB" id="6718656at2759"/>
<keyword evidence="1" id="KW-0677">Repeat</keyword>
<dbReference type="InterPro" id="IPR002110">
    <property type="entry name" value="Ankyrin_rpt"/>
</dbReference>
<dbReference type="FunFam" id="3.10.260.10:FF:000001">
    <property type="entry name" value="APSES transcription factor (MbpA)"/>
    <property type="match status" value="1"/>
</dbReference>
<dbReference type="GO" id="GO:0030435">
    <property type="term" value="P:sporulation resulting in formation of a cellular spore"/>
    <property type="evidence" value="ECO:0007669"/>
    <property type="project" value="UniProtKB-KW"/>
</dbReference>
<evidence type="ECO:0000313" key="10">
    <source>
        <dbReference type="Proteomes" id="UP000800092"/>
    </source>
</evidence>
<dbReference type="GO" id="GO:0048315">
    <property type="term" value="P:conidium formation"/>
    <property type="evidence" value="ECO:0007669"/>
    <property type="project" value="UniProtKB-KW"/>
</dbReference>
<evidence type="ECO:0000313" key="9">
    <source>
        <dbReference type="EMBL" id="KAF2238040.1"/>
    </source>
</evidence>
<feature type="region of interest" description="Disordered" evidence="7">
    <location>
        <begin position="538"/>
        <end position="573"/>
    </location>
</feature>
<dbReference type="InterPro" id="IPR036887">
    <property type="entry name" value="HTH_APSES_sf"/>
</dbReference>
<dbReference type="SMART" id="SM00248">
    <property type="entry name" value="ANK"/>
    <property type="match status" value="3"/>
</dbReference>
<dbReference type="GO" id="GO:0003677">
    <property type="term" value="F:DNA binding"/>
    <property type="evidence" value="ECO:0007669"/>
    <property type="project" value="InterPro"/>
</dbReference>
<dbReference type="GO" id="GO:0001228">
    <property type="term" value="F:DNA-binding transcription activator activity, RNA polymerase II-specific"/>
    <property type="evidence" value="ECO:0007669"/>
    <property type="project" value="UniProtKB-ARBA"/>
</dbReference>
<dbReference type="InterPro" id="IPR003163">
    <property type="entry name" value="Tscrpt_reg_HTH_APSES-type"/>
</dbReference>
<evidence type="ECO:0000256" key="1">
    <source>
        <dbReference type="ARBA" id="ARBA00022737"/>
    </source>
</evidence>
<dbReference type="EMBL" id="ML991777">
    <property type="protein sequence ID" value="KAF2238040.1"/>
    <property type="molecule type" value="Genomic_DNA"/>
</dbReference>
<evidence type="ECO:0000256" key="3">
    <source>
        <dbReference type="ARBA" id="ARBA00023043"/>
    </source>
</evidence>
<dbReference type="InterPro" id="IPR018004">
    <property type="entry name" value="KilA/APSES_HTH"/>
</dbReference>
<proteinExistence type="predicted"/>
<organism evidence="9 10">
    <name type="scientific">Viridothelium virens</name>
    <name type="common">Speckled blister lichen</name>
    <name type="synonym">Trypethelium virens</name>
    <dbReference type="NCBI Taxonomy" id="1048519"/>
    <lineage>
        <taxon>Eukaryota</taxon>
        <taxon>Fungi</taxon>
        <taxon>Dikarya</taxon>
        <taxon>Ascomycota</taxon>
        <taxon>Pezizomycotina</taxon>
        <taxon>Dothideomycetes</taxon>
        <taxon>Dothideomycetes incertae sedis</taxon>
        <taxon>Trypetheliales</taxon>
        <taxon>Trypetheliaceae</taxon>
        <taxon>Viridothelium</taxon>
    </lineage>
</organism>
<sequence>MPADGQGRIYSATYSNVPVYEYSVGGNHVMRRRSDDWINATHILKVADFDKPQRTRILEREVQKGVHEKVQGGYGKYQGTWIPLHDGRSLAEKNNVLDQLRPIFDFVPGDRSPPPAPKHATAASAKPRAPRQSAQSRKVHAPSQVSEDVYDAHLNGDTPDNETIASESMMGEDEMGQYTGSRKRKRGADFPDVMSLQDQQHQLWADELLDYFMLHESDNSFRAPPEPPMNIDVNRHIDEKGHTALHWAAAMGDIGVVKDLIQRGARTMQAAHNGDTPLMRAVMFTNNYDRQSMDKLFRLLQDTVGQTDWYGSTVFHHIAATTQSKSKFRCARYYLETIVNRLFDTCAPHEIERLLNMQDNGGDTAMHLCARHGAGKCLRSLLGRNAAVDIQNHSGRTGDDEIQLLNGRRQNRRQLSSSPFQNYTDGIGGPSTLNGNTNDIIVANGISTLSSFPTTNALMNSLPSPQTQHRCEAALTLSQQLPHLLLSKTEKLAQQLDAEVTERDVELADSERLARQRQEEVDALRLQIKGLEDIVGTTTTTTHSSSGGGGIANGNDVAITLDPNLPDEEDERQAHELDELLREAESVVEHEQLLELDRLLEPHGKHAARDAGPGGGGDPLLHQQQPIDPMALQDAGALQEKLHLAKLLAGAQQERQMLVREVVQGLAAAGMGERQMEYKRLITGALGVREEDVEGMLPEILKELEEVAVERG</sequence>
<dbReference type="GO" id="GO:0030907">
    <property type="term" value="C:MBF transcription complex"/>
    <property type="evidence" value="ECO:0007669"/>
    <property type="project" value="TreeGrafter"/>
</dbReference>
<protein>
    <submittedName>
        <fullName evidence="9">Apses-domain-containing protein</fullName>
    </submittedName>
</protein>
<dbReference type="PROSITE" id="PS50297">
    <property type="entry name" value="ANK_REP_REGION"/>
    <property type="match status" value="1"/>
</dbReference>
<keyword evidence="6" id="KW-0175">Coiled coil</keyword>
<gene>
    <name evidence="9" type="ORF">EV356DRAFT_529535</name>
</gene>
<dbReference type="InterPro" id="IPR051642">
    <property type="entry name" value="SWI6-like"/>
</dbReference>
<feature type="domain" description="HTH APSES-type" evidence="8">
    <location>
        <begin position="9"/>
        <end position="115"/>
    </location>
</feature>
<feature type="repeat" description="ANK" evidence="5">
    <location>
        <begin position="240"/>
        <end position="265"/>
    </location>
</feature>
<feature type="coiled-coil region" evidence="6">
    <location>
        <begin position="507"/>
        <end position="534"/>
    </location>
</feature>
<dbReference type="AlphaFoldDB" id="A0A6A6HKN9"/>
<accession>A0A6A6HKN9</accession>
<name>A0A6A6HKN9_VIRVR</name>
<keyword evidence="4" id="KW-0183">Conidiation</keyword>
<keyword evidence="2" id="KW-0749">Sporulation</keyword>
<keyword evidence="10" id="KW-1185">Reference proteome</keyword>
<evidence type="ECO:0000256" key="7">
    <source>
        <dbReference type="SAM" id="MobiDB-lite"/>
    </source>
</evidence>
<dbReference type="PANTHER" id="PTHR43828:SF15">
    <property type="entry name" value="TRANSCRIPTION FACTOR MBP1"/>
    <property type="match status" value="1"/>
</dbReference>
<evidence type="ECO:0000256" key="4">
    <source>
        <dbReference type="ARBA" id="ARBA00023321"/>
    </source>
</evidence>
<keyword evidence="3 5" id="KW-0040">ANK repeat</keyword>
<evidence type="ECO:0000256" key="5">
    <source>
        <dbReference type="PROSITE-ProRule" id="PRU00023"/>
    </source>
</evidence>
<dbReference type="SUPFAM" id="SSF48403">
    <property type="entry name" value="Ankyrin repeat"/>
    <property type="match status" value="1"/>
</dbReference>
<evidence type="ECO:0000256" key="2">
    <source>
        <dbReference type="ARBA" id="ARBA00022969"/>
    </source>
</evidence>
<dbReference type="PROSITE" id="PS50088">
    <property type="entry name" value="ANK_REPEAT"/>
    <property type="match status" value="2"/>
</dbReference>
<dbReference type="Proteomes" id="UP000800092">
    <property type="component" value="Unassembled WGS sequence"/>
</dbReference>